<evidence type="ECO:0000313" key="3">
    <source>
        <dbReference type="EMBL" id="KAL2610814.1"/>
    </source>
</evidence>
<dbReference type="InterPro" id="IPR050960">
    <property type="entry name" value="AB_hydrolase_4_sf"/>
</dbReference>
<evidence type="ECO:0000259" key="2">
    <source>
        <dbReference type="Pfam" id="PF00561"/>
    </source>
</evidence>
<organism evidence="3 4">
    <name type="scientific">Riccia fluitans</name>
    <dbReference type="NCBI Taxonomy" id="41844"/>
    <lineage>
        <taxon>Eukaryota</taxon>
        <taxon>Viridiplantae</taxon>
        <taxon>Streptophyta</taxon>
        <taxon>Embryophyta</taxon>
        <taxon>Marchantiophyta</taxon>
        <taxon>Marchantiopsida</taxon>
        <taxon>Marchantiidae</taxon>
        <taxon>Marchantiales</taxon>
        <taxon>Ricciaceae</taxon>
        <taxon>Riccia</taxon>
    </lineage>
</organism>
<dbReference type="InterPro" id="IPR000073">
    <property type="entry name" value="AB_hydrolase_1"/>
</dbReference>
<proteinExistence type="inferred from homology"/>
<dbReference type="EMBL" id="JBHFFA010000007">
    <property type="protein sequence ID" value="KAL2610814.1"/>
    <property type="molecule type" value="Genomic_DNA"/>
</dbReference>
<reference evidence="3 4" key="1">
    <citation type="submission" date="2024-09" db="EMBL/GenBank/DDBJ databases">
        <title>Chromosome-scale assembly of Riccia fluitans.</title>
        <authorList>
            <person name="Paukszto L."/>
            <person name="Sawicki J."/>
            <person name="Karawczyk K."/>
            <person name="Piernik-Szablinska J."/>
            <person name="Szczecinska M."/>
            <person name="Mazdziarz M."/>
        </authorList>
    </citation>
    <scope>NUCLEOTIDE SEQUENCE [LARGE SCALE GENOMIC DNA]</scope>
    <source>
        <strain evidence="3">Rf_01</strain>
        <tissue evidence="3">Aerial parts of the thallus</tissue>
    </source>
</reference>
<dbReference type="AlphaFoldDB" id="A0ABD1XPX0"/>
<dbReference type="PANTHER" id="PTHR10794:SF84">
    <property type="entry name" value="ESTERASE_LIPASE_THIOESTERASE FAMILY PROTEIN"/>
    <property type="match status" value="1"/>
</dbReference>
<comment type="caution">
    <text evidence="3">The sequence shown here is derived from an EMBL/GenBank/DDBJ whole genome shotgun (WGS) entry which is preliminary data.</text>
</comment>
<keyword evidence="4" id="KW-1185">Reference proteome</keyword>
<dbReference type="Pfam" id="PF00561">
    <property type="entry name" value="Abhydrolase_1"/>
    <property type="match status" value="1"/>
</dbReference>
<dbReference type="FunFam" id="3.40.50.1820:FF:000140">
    <property type="entry name" value="Esterase/lipase/thioesterase family protein"/>
    <property type="match status" value="1"/>
</dbReference>
<gene>
    <name evidence="3" type="ORF">R1flu_022506</name>
</gene>
<dbReference type="SUPFAM" id="SSF53474">
    <property type="entry name" value="alpha/beta-Hydrolases"/>
    <property type="match status" value="1"/>
</dbReference>
<sequence>MGARQSVSVAPSFLNGQIISLHGSQRCIESVQFVSKCTTSLSSKNCFSSVSKFKTSYEHVFHSRDATNIHLSFRAAEEVEVLVNQESINRDLLSRINILKEPYRRPFFLKNCHVETIFAAYFRTLPTVQYRRECLKMPDGGTVALDWPVGGEDANLWTTELPNDAPVLILLPGLTGGSGDTYVRHMALRVKRAGWRPVVFNSRGCADSPVTTPQFYSASFTEDLRQVVNYVANRFLDSRVYATGWSLGANILVRYLAQEGENCILSGAVSMCNPFDLVLADKNFHTGFNNVYDKSLASALKKIFNKHAKLFEGIGGEFDIEKAANPRTVREFDEGITRVSFGFNTVDEYYDYSSSSRSIKDVRIPLLCVQAKDDPIAPAAGIPRADIEANKNCALVVTPGGGHLGWIAGAAAPFGAPWTDPLVMDYLKLLDSLLLSGAGQRKRERQAGDAKLVSVVTVGAKMGVPEPEEAVIR</sequence>
<dbReference type="InterPro" id="IPR029058">
    <property type="entry name" value="AB_hydrolase_fold"/>
</dbReference>
<dbReference type="PANTHER" id="PTHR10794">
    <property type="entry name" value="ABHYDROLASE DOMAIN-CONTAINING PROTEIN"/>
    <property type="match status" value="1"/>
</dbReference>
<dbReference type="Proteomes" id="UP001605036">
    <property type="component" value="Unassembled WGS sequence"/>
</dbReference>
<evidence type="ECO:0000313" key="4">
    <source>
        <dbReference type="Proteomes" id="UP001605036"/>
    </source>
</evidence>
<dbReference type="PROSITE" id="PS01133">
    <property type="entry name" value="UPF0017"/>
    <property type="match status" value="1"/>
</dbReference>
<comment type="similarity">
    <text evidence="1">Belongs to the AB hydrolase superfamily. AB hydrolase 4 family.</text>
</comment>
<evidence type="ECO:0000256" key="1">
    <source>
        <dbReference type="ARBA" id="ARBA00010884"/>
    </source>
</evidence>
<accession>A0ABD1XPX0</accession>
<dbReference type="Gene3D" id="3.40.50.1820">
    <property type="entry name" value="alpha/beta hydrolase"/>
    <property type="match status" value="1"/>
</dbReference>
<name>A0ABD1XPX0_9MARC</name>
<dbReference type="InterPro" id="IPR000952">
    <property type="entry name" value="AB_hydrolase_4_CS"/>
</dbReference>
<feature type="domain" description="AB hydrolase-1" evidence="2">
    <location>
        <begin position="166"/>
        <end position="405"/>
    </location>
</feature>
<protein>
    <recommendedName>
        <fullName evidence="2">AB hydrolase-1 domain-containing protein</fullName>
    </recommendedName>
</protein>